<evidence type="ECO:0000256" key="1">
    <source>
        <dbReference type="ARBA" id="ARBA00007992"/>
    </source>
</evidence>
<comment type="caution">
    <text evidence="8">The sequence shown here is derived from an EMBL/GenBank/DDBJ whole genome shotgun (WGS) entry which is preliminary data.</text>
</comment>
<feature type="chain" id="PRO_5042183747" evidence="6">
    <location>
        <begin position="19"/>
        <end position="415"/>
    </location>
</feature>
<reference evidence="8" key="1">
    <citation type="journal article" date="2023" name="IMA Fungus">
        <title>Comparative genomic study of the Penicillium genus elucidates a diverse pangenome and 15 lateral gene transfer events.</title>
        <authorList>
            <person name="Petersen C."/>
            <person name="Sorensen T."/>
            <person name="Nielsen M.R."/>
            <person name="Sondergaard T.E."/>
            <person name="Sorensen J.L."/>
            <person name="Fitzpatrick D.A."/>
            <person name="Frisvad J.C."/>
            <person name="Nielsen K.L."/>
        </authorList>
    </citation>
    <scope>NUCLEOTIDE SEQUENCE</scope>
    <source>
        <strain evidence="8">IBT 12815</strain>
    </source>
</reference>
<dbReference type="EMBL" id="JAQJAE010000005">
    <property type="protein sequence ID" value="KAJ5593684.1"/>
    <property type="molecule type" value="Genomic_DNA"/>
</dbReference>
<keyword evidence="5" id="KW-0503">Monooxygenase</keyword>
<sequence length="415" mass="45656">MPLKVVVVGAGLAGLGAAIALNRSGHEVQVIEQSSFLNEVGAAIHVPPNATRILREWGCDFEKLQPVHCTKFQIWTSAGNLISTPMVTEDIQKRLQVTDDFILTHRVDLHNTLRDTAATEIEGSRVHIRLSSRVASVDAEAGRVTLEDGTVYTGDLIIGADGIHSRAVSGITGEEERKENTGQNCFRFLVPTSKMRANPLTASLLEKIGLDGVHGFVSEDRRMILYPCRGGDLLNVVGFYPSNPETAVKDSSWLDSASHDALLRTFKTFSPELQEICRIAEDVKLWSLGSRQPPRTFVKGKLALAGDAAHPTLPHQGQGGAQSFEDGAALGALFTPETTPDQVPQRLQLYNQVRYGHSLTVMMMSKLPDDRRAEMYDELRSYVPAAEFPKDMFSFTWTSYPTQEAQRALNAELKV</sequence>
<name>A0AAD6GYY6_9EURO</name>
<dbReference type="InterPro" id="IPR050493">
    <property type="entry name" value="FAD-dep_Monooxygenase_BioMet"/>
</dbReference>
<dbReference type="RefSeq" id="XP_056750310.1">
    <property type="nucleotide sequence ID" value="XM_056901642.1"/>
</dbReference>
<dbReference type="GeneID" id="81591884"/>
<keyword evidence="4" id="KW-0560">Oxidoreductase</keyword>
<evidence type="ECO:0000256" key="2">
    <source>
        <dbReference type="ARBA" id="ARBA00022630"/>
    </source>
</evidence>
<dbReference type="SUPFAM" id="SSF54373">
    <property type="entry name" value="FAD-linked reductases, C-terminal domain"/>
    <property type="match status" value="1"/>
</dbReference>
<reference evidence="8" key="2">
    <citation type="submission" date="2023-01" db="EMBL/GenBank/DDBJ databases">
        <authorList>
            <person name="Petersen C."/>
        </authorList>
    </citation>
    <scope>NUCLEOTIDE SEQUENCE</scope>
    <source>
        <strain evidence="8">IBT 12815</strain>
    </source>
</reference>
<evidence type="ECO:0000313" key="9">
    <source>
        <dbReference type="Proteomes" id="UP001213799"/>
    </source>
</evidence>
<evidence type="ECO:0000256" key="4">
    <source>
        <dbReference type="ARBA" id="ARBA00023002"/>
    </source>
</evidence>
<evidence type="ECO:0000256" key="6">
    <source>
        <dbReference type="SAM" id="SignalP"/>
    </source>
</evidence>
<dbReference type="GO" id="GO:0071949">
    <property type="term" value="F:FAD binding"/>
    <property type="evidence" value="ECO:0007669"/>
    <property type="project" value="InterPro"/>
</dbReference>
<dbReference type="Gene3D" id="3.50.50.60">
    <property type="entry name" value="FAD/NAD(P)-binding domain"/>
    <property type="match status" value="1"/>
</dbReference>
<keyword evidence="6" id="KW-0732">Signal</keyword>
<dbReference type="Pfam" id="PF01494">
    <property type="entry name" value="FAD_binding_3"/>
    <property type="match status" value="1"/>
</dbReference>
<evidence type="ECO:0000259" key="7">
    <source>
        <dbReference type="Pfam" id="PF01494"/>
    </source>
</evidence>
<dbReference type="InterPro" id="IPR036188">
    <property type="entry name" value="FAD/NAD-bd_sf"/>
</dbReference>
<keyword evidence="2" id="KW-0285">Flavoprotein</keyword>
<comment type="similarity">
    <text evidence="1">Belongs to the paxM FAD-dependent monooxygenase family.</text>
</comment>
<accession>A0AAD6GYY6</accession>
<keyword evidence="3" id="KW-0274">FAD</keyword>
<dbReference type="Proteomes" id="UP001213799">
    <property type="component" value="Unassembled WGS sequence"/>
</dbReference>
<evidence type="ECO:0000256" key="5">
    <source>
        <dbReference type="ARBA" id="ARBA00023033"/>
    </source>
</evidence>
<dbReference type="SUPFAM" id="SSF51905">
    <property type="entry name" value="FAD/NAD(P)-binding domain"/>
    <property type="match status" value="1"/>
</dbReference>
<dbReference type="PANTHER" id="PTHR13789">
    <property type="entry name" value="MONOOXYGENASE"/>
    <property type="match status" value="1"/>
</dbReference>
<feature type="signal peptide" evidence="6">
    <location>
        <begin position="1"/>
        <end position="18"/>
    </location>
</feature>
<dbReference type="InterPro" id="IPR002938">
    <property type="entry name" value="FAD-bd"/>
</dbReference>
<gene>
    <name evidence="8" type="ORF">N7537_010588</name>
</gene>
<dbReference type="PANTHER" id="PTHR13789:SF215">
    <property type="entry name" value="FAD-BINDING DOMAIN-CONTAINING PROTEIN-RELATED"/>
    <property type="match status" value="1"/>
</dbReference>
<organism evidence="8 9">
    <name type="scientific">Penicillium hordei</name>
    <dbReference type="NCBI Taxonomy" id="40994"/>
    <lineage>
        <taxon>Eukaryota</taxon>
        <taxon>Fungi</taxon>
        <taxon>Dikarya</taxon>
        <taxon>Ascomycota</taxon>
        <taxon>Pezizomycotina</taxon>
        <taxon>Eurotiomycetes</taxon>
        <taxon>Eurotiomycetidae</taxon>
        <taxon>Eurotiales</taxon>
        <taxon>Aspergillaceae</taxon>
        <taxon>Penicillium</taxon>
    </lineage>
</organism>
<keyword evidence="9" id="KW-1185">Reference proteome</keyword>
<dbReference type="AlphaFoldDB" id="A0AAD6GYY6"/>
<protein>
    <submittedName>
        <fullName evidence="8">FAD/NAD(P)-binding domain-containing protein</fullName>
    </submittedName>
</protein>
<proteinExistence type="inferred from homology"/>
<dbReference type="PRINTS" id="PR00420">
    <property type="entry name" value="RNGMNOXGNASE"/>
</dbReference>
<evidence type="ECO:0000313" key="8">
    <source>
        <dbReference type="EMBL" id="KAJ5593684.1"/>
    </source>
</evidence>
<feature type="domain" description="FAD-binding" evidence="7">
    <location>
        <begin position="4"/>
        <end position="357"/>
    </location>
</feature>
<dbReference type="GO" id="GO:0004497">
    <property type="term" value="F:monooxygenase activity"/>
    <property type="evidence" value="ECO:0007669"/>
    <property type="project" value="UniProtKB-KW"/>
</dbReference>
<evidence type="ECO:0000256" key="3">
    <source>
        <dbReference type="ARBA" id="ARBA00022827"/>
    </source>
</evidence>